<feature type="transmembrane region" description="Helical" evidence="1">
    <location>
        <begin position="6"/>
        <end position="24"/>
    </location>
</feature>
<proteinExistence type="predicted"/>
<keyword evidence="1" id="KW-0812">Transmembrane</keyword>
<organism evidence="2 3">
    <name type="scientific">Alkaliphilus metalliredigens (strain QYMF)</name>
    <dbReference type="NCBI Taxonomy" id="293826"/>
    <lineage>
        <taxon>Bacteria</taxon>
        <taxon>Bacillati</taxon>
        <taxon>Bacillota</taxon>
        <taxon>Clostridia</taxon>
        <taxon>Peptostreptococcales</taxon>
        <taxon>Natronincolaceae</taxon>
        <taxon>Alkaliphilus</taxon>
    </lineage>
</organism>
<dbReference type="RefSeq" id="WP_012064958.1">
    <property type="nucleotide sequence ID" value="NC_009633.1"/>
</dbReference>
<protein>
    <submittedName>
        <fullName evidence="2">Uncharacterized protein</fullName>
    </submittedName>
</protein>
<name>A6TUY5_ALKMQ</name>
<evidence type="ECO:0000313" key="3">
    <source>
        <dbReference type="Proteomes" id="UP000001572"/>
    </source>
</evidence>
<keyword evidence="1" id="KW-0472">Membrane</keyword>
<sequence>MGTVGIGLAVLFINIGIASMGTAVIERIQPIIDFGLANVTLIKEIFGGYKAYSVFGMSVSYPVMSVIVLSVIAALAVMGIYWGQKYRTIA</sequence>
<dbReference type="AlphaFoldDB" id="A6TUY5"/>
<keyword evidence="1" id="KW-1133">Transmembrane helix</keyword>
<dbReference type="HOGENOM" id="CLU_2434365_0_0_9"/>
<accession>A6TUY5</accession>
<dbReference type="Proteomes" id="UP000001572">
    <property type="component" value="Chromosome"/>
</dbReference>
<dbReference type="EMBL" id="CP000724">
    <property type="protein sequence ID" value="ABR50003.1"/>
    <property type="molecule type" value="Genomic_DNA"/>
</dbReference>
<dbReference type="STRING" id="293826.Amet_3907"/>
<keyword evidence="3" id="KW-1185">Reference proteome</keyword>
<evidence type="ECO:0000256" key="1">
    <source>
        <dbReference type="SAM" id="Phobius"/>
    </source>
</evidence>
<dbReference type="KEGG" id="amt:Amet_3907"/>
<reference evidence="3" key="1">
    <citation type="journal article" date="2016" name="Genome Announc.">
        <title>Complete genome sequence of Alkaliphilus metalliredigens strain QYMF, an alkaliphilic and metal-reducing bacterium isolated from borax-contaminated leachate ponds.</title>
        <authorList>
            <person name="Hwang C."/>
            <person name="Copeland A."/>
            <person name="Lucas S."/>
            <person name="Lapidus A."/>
            <person name="Barry K."/>
            <person name="Detter J.C."/>
            <person name="Glavina Del Rio T."/>
            <person name="Hammon N."/>
            <person name="Israni S."/>
            <person name="Dalin E."/>
            <person name="Tice H."/>
            <person name="Pitluck S."/>
            <person name="Chertkov O."/>
            <person name="Brettin T."/>
            <person name="Bruce D."/>
            <person name="Han C."/>
            <person name="Schmutz J."/>
            <person name="Larimer F."/>
            <person name="Land M.L."/>
            <person name="Hauser L."/>
            <person name="Kyrpides N."/>
            <person name="Mikhailova N."/>
            <person name="Ye Q."/>
            <person name="Zhou J."/>
            <person name="Richardson P."/>
            <person name="Fields M.W."/>
        </authorList>
    </citation>
    <scope>NUCLEOTIDE SEQUENCE [LARGE SCALE GENOMIC DNA]</scope>
    <source>
        <strain evidence="3">QYMF</strain>
    </source>
</reference>
<feature type="transmembrane region" description="Helical" evidence="1">
    <location>
        <begin position="61"/>
        <end position="82"/>
    </location>
</feature>
<gene>
    <name evidence="2" type="ordered locus">Amet_3907</name>
</gene>
<evidence type="ECO:0000313" key="2">
    <source>
        <dbReference type="EMBL" id="ABR50003.1"/>
    </source>
</evidence>